<dbReference type="EMBL" id="CM056806">
    <property type="protein sequence ID" value="KAJ8704831.1"/>
    <property type="molecule type" value="Genomic_DNA"/>
</dbReference>
<gene>
    <name evidence="1" type="ORF">PYW08_012151</name>
</gene>
<organism evidence="1 2">
    <name type="scientific">Mythimna loreyi</name>
    <dbReference type="NCBI Taxonomy" id="667449"/>
    <lineage>
        <taxon>Eukaryota</taxon>
        <taxon>Metazoa</taxon>
        <taxon>Ecdysozoa</taxon>
        <taxon>Arthropoda</taxon>
        <taxon>Hexapoda</taxon>
        <taxon>Insecta</taxon>
        <taxon>Pterygota</taxon>
        <taxon>Neoptera</taxon>
        <taxon>Endopterygota</taxon>
        <taxon>Lepidoptera</taxon>
        <taxon>Glossata</taxon>
        <taxon>Ditrysia</taxon>
        <taxon>Noctuoidea</taxon>
        <taxon>Noctuidae</taxon>
        <taxon>Noctuinae</taxon>
        <taxon>Hadenini</taxon>
        <taxon>Mythimna</taxon>
    </lineage>
</organism>
<name>A0ACC2PZL9_9NEOP</name>
<protein>
    <submittedName>
        <fullName evidence="1">Uncharacterized protein</fullName>
    </submittedName>
</protein>
<evidence type="ECO:0000313" key="1">
    <source>
        <dbReference type="EMBL" id="KAJ8704831.1"/>
    </source>
</evidence>
<sequence>MTTATAIKKKYEHICAACKAAFQYNCLLKYHIRKNHFNRIGVLPHSETQNVNQVWYERVEDTDVIVEIKKINENLLLIQKMKDGTTIKPTELKHEEYDVRKQYPVSTSKQGLAAICRVCRKPFELRMLGKHFATSHPHLVKKKCESCGIRFKRLMNCVRHICPNNDTKMARRLNDQVIEDYLQNLDQSEDDMESSAGEEDDEEVYFENNRQLLADLEDEEFVEDMDISMESSTVDPPLIFDNHNDPVLENLSETPQPSGQRNGTARPRQSRVTWRRTNLTTIDDIQNFYQLQYPDSMLELETPYIFFLSFSLKN</sequence>
<accession>A0ACC2PZL9</accession>
<keyword evidence="2" id="KW-1185">Reference proteome</keyword>
<proteinExistence type="predicted"/>
<dbReference type="Proteomes" id="UP001231649">
    <property type="component" value="Chromosome 30"/>
</dbReference>
<reference evidence="1" key="1">
    <citation type="submission" date="2023-03" db="EMBL/GenBank/DDBJ databases">
        <title>Chromosome-level genomes of two armyworms, Mythimna separata and Mythimna loreyi, provide insights into the biosynthesis and reception of sex pheromones.</title>
        <authorList>
            <person name="Zhao H."/>
        </authorList>
    </citation>
    <scope>NUCLEOTIDE SEQUENCE</scope>
    <source>
        <strain evidence="1">BeijingLab</strain>
    </source>
</reference>
<comment type="caution">
    <text evidence="1">The sequence shown here is derived from an EMBL/GenBank/DDBJ whole genome shotgun (WGS) entry which is preliminary data.</text>
</comment>
<evidence type="ECO:0000313" key="2">
    <source>
        <dbReference type="Proteomes" id="UP001231649"/>
    </source>
</evidence>